<proteinExistence type="predicted"/>
<dbReference type="OrthoDB" id="3249582at2759"/>
<organism evidence="3 4">
    <name type="scientific">Heterobasidion irregulare (strain TC 32-1)</name>
    <dbReference type="NCBI Taxonomy" id="747525"/>
    <lineage>
        <taxon>Eukaryota</taxon>
        <taxon>Fungi</taxon>
        <taxon>Dikarya</taxon>
        <taxon>Basidiomycota</taxon>
        <taxon>Agaricomycotina</taxon>
        <taxon>Agaricomycetes</taxon>
        <taxon>Russulales</taxon>
        <taxon>Bondarzewiaceae</taxon>
        <taxon>Heterobasidion</taxon>
        <taxon>Heterobasidion annosum species complex</taxon>
    </lineage>
</organism>
<feature type="transmembrane region" description="Helical" evidence="2">
    <location>
        <begin position="41"/>
        <end position="65"/>
    </location>
</feature>
<feature type="compositionally biased region" description="Basic and acidic residues" evidence="1">
    <location>
        <begin position="296"/>
        <end position="315"/>
    </location>
</feature>
<evidence type="ECO:0000313" key="4">
    <source>
        <dbReference type="Proteomes" id="UP000030671"/>
    </source>
</evidence>
<feature type="compositionally biased region" description="Low complexity" evidence="1">
    <location>
        <begin position="347"/>
        <end position="358"/>
    </location>
</feature>
<dbReference type="HOGENOM" id="CLU_063499_0_0_1"/>
<dbReference type="Proteomes" id="UP000030671">
    <property type="component" value="Unassembled WGS sequence"/>
</dbReference>
<dbReference type="KEGG" id="hir:HETIRDRAFT_101844"/>
<sequence length="371" mass="39571">MAMAMASEKQKGRGKGKGALRAVRRWVFERHRFCCCLPVRVGVIVMSLANLLVSGLLSVICWWEVAANRTLDAGERGAFVGAGLVETLLALLSILGFVGAVVRKQSFVTAYCYALYAHFLVNLAVASYFLYVILHAEHAAATRACEDAIEDAGAQGQCLGLLRFAAGIYGGLAGGLLALELYGAFMATRYVHQVKHEKRKMKARAEGLPLHVRGASDGGDGDGVGLMGGYVRYTDENGESWYDRVGAPLKDEVGEEDARAHRGGLADGYYGEGGGGGEWTPRREDVSGAEEYASAYRDRDGVVAEDAPEHEHARAQDGLGDNPSVVPAKTRSRSREGASSDEEEGPAEPLLPAPSSEAHPPAYGRDGSGPR</sequence>
<protein>
    <submittedName>
        <fullName evidence="3">Uncharacterized protein</fullName>
    </submittedName>
</protein>
<dbReference type="InParanoid" id="W4K4P1"/>
<dbReference type="AlphaFoldDB" id="W4K4P1"/>
<keyword evidence="4" id="KW-1185">Reference proteome</keyword>
<evidence type="ECO:0000313" key="3">
    <source>
        <dbReference type="EMBL" id="ETW80729.1"/>
    </source>
</evidence>
<gene>
    <name evidence="3" type="ORF">HETIRDRAFT_101844</name>
</gene>
<feature type="transmembrane region" description="Helical" evidence="2">
    <location>
        <begin position="113"/>
        <end position="134"/>
    </location>
</feature>
<dbReference type="EMBL" id="KI925459">
    <property type="protein sequence ID" value="ETW80729.1"/>
    <property type="molecule type" value="Genomic_DNA"/>
</dbReference>
<feature type="region of interest" description="Disordered" evidence="1">
    <location>
        <begin position="253"/>
        <end position="371"/>
    </location>
</feature>
<keyword evidence="2" id="KW-1133">Transmembrane helix</keyword>
<feature type="transmembrane region" description="Helical" evidence="2">
    <location>
        <begin position="77"/>
        <end position="101"/>
    </location>
</feature>
<dbReference type="STRING" id="747525.W4K4P1"/>
<dbReference type="RefSeq" id="XP_009547445.1">
    <property type="nucleotide sequence ID" value="XM_009549150.1"/>
</dbReference>
<keyword evidence="2" id="KW-0472">Membrane</keyword>
<evidence type="ECO:0000256" key="1">
    <source>
        <dbReference type="SAM" id="MobiDB-lite"/>
    </source>
</evidence>
<evidence type="ECO:0000256" key="2">
    <source>
        <dbReference type="SAM" id="Phobius"/>
    </source>
</evidence>
<name>W4K4P1_HETIT</name>
<accession>W4K4P1</accession>
<dbReference type="eggNOG" id="ENOG502SN2H">
    <property type="taxonomic scope" value="Eukaryota"/>
</dbReference>
<feature type="transmembrane region" description="Helical" evidence="2">
    <location>
        <begin position="168"/>
        <end position="191"/>
    </location>
</feature>
<dbReference type="GeneID" id="20665803"/>
<keyword evidence="2" id="KW-0812">Transmembrane</keyword>
<reference evidence="3 4" key="1">
    <citation type="journal article" date="2012" name="New Phytol.">
        <title>Insight into trade-off between wood decay and parasitism from the genome of a fungal forest pathogen.</title>
        <authorList>
            <person name="Olson A."/>
            <person name="Aerts A."/>
            <person name="Asiegbu F."/>
            <person name="Belbahri L."/>
            <person name="Bouzid O."/>
            <person name="Broberg A."/>
            <person name="Canback B."/>
            <person name="Coutinho P.M."/>
            <person name="Cullen D."/>
            <person name="Dalman K."/>
            <person name="Deflorio G."/>
            <person name="van Diepen L.T."/>
            <person name="Dunand C."/>
            <person name="Duplessis S."/>
            <person name="Durling M."/>
            <person name="Gonthier P."/>
            <person name="Grimwood J."/>
            <person name="Fossdal C.G."/>
            <person name="Hansson D."/>
            <person name="Henrissat B."/>
            <person name="Hietala A."/>
            <person name="Himmelstrand K."/>
            <person name="Hoffmeister D."/>
            <person name="Hogberg N."/>
            <person name="James T.Y."/>
            <person name="Karlsson M."/>
            <person name="Kohler A."/>
            <person name="Kues U."/>
            <person name="Lee Y.H."/>
            <person name="Lin Y.C."/>
            <person name="Lind M."/>
            <person name="Lindquist E."/>
            <person name="Lombard V."/>
            <person name="Lucas S."/>
            <person name="Lunden K."/>
            <person name="Morin E."/>
            <person name="Murat C."/>
            <person name="Park J."/>
            <person name="Raffaello T."/>
            <person name="Rouze P."/>
            <person name="Salamov A."/>
            <person name="Schmutz J."/>
            <person name="Solheim H."/>
            <person name="Stahlberg J."/>
            <person name="Velez H."/>
            <person name="de Vries R.P."/>
            <person name="Wiebenga A."/>
            <person name="Woodward S."/>
            <person name="Yakovlev I."/>
            <person name="Garbelotto M."/>
            <person name="Martin F."/>
            <person name="Grigoriev I.V."/>
            <person name="Stenlid J."/>
        </authorList>
    </citation>
    <scope>NUCLEOTIDE SEQUENCE [LARGE SCALE GENOMIC DNA]</scope>
    <source>
        <strain evidence="3 4">TC 32-1</strain>
    </source>
</reference>